<evidence type="ECO:0000313" key="3">
    <source>
        <dbReference type="Proteomes" id="UP001066276"/>
    </source>
</evidence>
<feature type="compositionally biased region" description="Polar residues" evidence="1">
    <location>
        <begin position="83"/>
        <end position="92"/>
    </location>
</feature>
<feature type="compositionally biased region" description="Low complexity" evidence="1">
    <location>
        <begin position="220"/>
        <end position="232"/>
    </location>
</feature>
<protein>
    <submittedName>
        <fullName evidence="2">Uncharacterized protein</fullName>
    </submittedName>
</protein>
<organism evidence="2 3">
    <name type="scientific">Pleurodeles waltl</name>
    <name type="common">Iberian ribbed newt</name>
    <dbReference type="NCBI Taxonomy" id="8319"/>
    <lineage>
        <taxon>Eukaryota</taxon>
        <taxon>Metazoa</taxon>
        <taxon>Chordata</taxon>
        <taxon>Craniata</taxon>
        <taxon>Vertebrata</taxon>
        <taxon>Euteleostomi</taxon>
        <taxon>Amphibia</taxon>
        <taxon>Batrachia</taxon>
        <taxon>Caudata</taxon>
        <taxon>Salamandroidea</taxon>
        <taxon>Salamandridae</taxon>
        <taxon>Pleurodelinae</taxon>
        <taxon>Pleurodeles</taxon>
    </lineage>
</organism>
<feature type="compositionally biased region" description="Basic and acidic residues" evidence="1">
    <location>
        <begin position="154"/>
        <end position="164"/>
    </location>
</feature>
<proteinExistence type="predicted"/>
<evidence type="ECO:0000313" key="2">
    <source>
        <dbReference type="EMBL" id="KAJ1132740.1"/>
    </source>
</evidence>
<dbReference type="AlphaFoldDB" id="A0AAV7Q3Y1"/>
<dbReference type="EMBL" id="JANPWB010000011">
    <property type="protein sequence ID" value="KAJ1132740.1"/>
    <property type="molecule type" value="Genomic_DNA"/>
</dbReference>
<feature type="compositionally biased region" description="Pro residues" evidence="1">
    <location>
        <begin position="194"/>
        <end position="206"/>
    </location>
</feature>
<feature type="compositionally biased region" description="Polar residues" evidence="1">
    <location>
        <begin position="112"/>
        <end position="121"/>
    </location>
</feature>
<gene>
    <name evidence="2" type="ORF">NDU88_011043</name>
</gene>
<feature type="region of interest" description="Disordered" evidence="1">
    <location>
        <begin position="1"/>
        <end position="247"/>
    </location>
</feature>
<keyword evidence="3" id="KW-1185">Reference proteome</keyword>
<comment type="caution">
    <text evidence="2">The sequence shown here is derived from an EMBL/GenBank/DDBJ whole genome shotgun (WGS) entry which is preliminary data.</text>
</comment>
<accession>A0AAV7Q3Y1</accession>
<dbReference type="Proteomes" id="UP001066276">
    <property type="component" value="Chromosome 7"/>
</dbReference>
<evidence type="ECO:0000256" key="1">
    <source>
        <dbReference type="SAM" id="MobiDB-lite"/>
    </source>
</evidence>
<reference evidence="2" key="1">
    <citation type="journal article" date="2022" name="bioRxiv">
        <title>Sequencing and chromosome-scale assembly of the giantPleurodeles waltlgenome.</title>
        <authorList>
            <person name="Brown T."/>
            <person name="Elewa A."/>
            <person name="Iarovenko S."/>
            <person name="Subramanian E."/>
            <person name="Araus A.J."/>
            <person name="Petzold A."/>
            <person name="Susuki M."/>
            <person name="Suzuki K.-i.T."/>
            <person name="Hayashi T."/>
            <person name="Toyoda A."/>
            <person name="Oliveira C."/>
            <person name="Osipova E."/>
            <person name="Leigh N.D."/>
            <person name="Simon A."/>
            <person name="Yun M.H."/>
        </authorList>
    </citation>
    <scope>NUCLEOTIDE SEQUENCE</scope>
    <source>
        <strain evidence="2">20211129_DDA</strain>
        <tissue evidence="2">Liver</tissue>
    </source>
</reference>
<sequence>MERQSPGSHRTGPSRPSQRQKHRAQQWYNSPHVSFASLAGSVAGSQNSPPKGPRARSSQRSRPQQARPGPPTLGKLSRHVASSPLTGSTSPALLNGATPAATSEAPLRQLTAGVQSASALQGRSAPTGLRRLDSCAGPPSPPAPQPTCLGPQEPPDRRLQKIVESRGPIKPLIRPRDQPPATSPQQRHTRQRLTPPPAHQPGPGSPRPGATRRPIPPGQASTAAAGSTCTSAVPPGPKNKDVTALPG</sequence>
<name>A0AAV7Q3Y1_PLEWA</name>